<protein>
    <submittedName>
        <fullName evidence="2">Pyridoxamine 5'-phosphate oxidase-related FMN-binding</fullName>
    </submittedName>
</protein>
<evidence type="ECO:0000259" key="1">
    <source>
        <dbReference type="Pfam" id="PF01243"/>
    </source>
</evidence>
<feature type="domain" description="Pyridoxamine 5'-phosphate oxidase N-terminal" evidence="1">
    <location>
        <begin position="7"/>
        <end position="122"/>
    </location>
</feature>
<dbReference type="InterPro" id="IPR012349">
    <property type="entry name" value="Split_barrel_FMN-bd"/>
</dbReference>
<name>A6UW30_META3</name>
<dbReference type="Proteomes" id="UP000001106">
    <property type="component" value="Chromosome"/>
</dbReference>
<dbReference type="eggNOG" id="arCOG00518">
    <property type="taxonomic scope" value="Archaea"/>
</dbReference>
<accession>A6UW30</accession>
<keyword evidence="3" id="KW-1185">Reference proteome</keyword>
<sequence length="136" mass="15248">MVKMVKLTEEMKKSLNEAIVFLGTASKDGIPNIAPMKALKVIDDETVVICDNFMLKTLKNIKENPNVSIATADCRENPFQYKGVAEYHTEGEWFEIAKEIDAQFNKIPKGAIVIKIKEVYNLKSGEDAGKLLLKDE</sequence>
<dbReference type="PANTHER" id="PTHR40660">
    <property type="entry name" value="5'-PHOSPHATE OXIDASE PUTATIVE DOMAIN-CONTAINING PROTEIN-RELATED"/>
    <property type="match status" value="1"/>
</dbReference>
<reference evidence="2" key="1">
    <citation type="submission" date="2007-06" db="EMBL/GenBank/DDBJ databases">
        <title>Complete sequence of Methanococcus aeolicus Nankai-3.</title>
        <authorList>
            <consortium name="US DOE Joint Genome Institute"/>
            <person name="Copeland A."/>
            <person name="Lucas S."/>
            <person name="Lapidus A."/>
            <person name="Barry K."/>
            <person name="Glavina del Rio T."/>
            <person name="Dalin E."/>
            <person name="Tice H."/>
            <person name="Pitluck S."/>
            <person name="Chain P."/>
            <person name="Malfatti S."/>
            <person name="Shin M."/>
            <person name="Vergez L."/>
            <person name="Schmutz J."/>
            <person name="Larimer F."/>
            <person name="Land M."/>
            <person name="Hauser L."/>
            <person name="Kyrpides N."/>
            <person name="Lykidis A."/>
            <person name="Sieprawska-Lupa M."/>
            <person name="Whitman W.B."/>
            <person name="Richardson P."/>
        </authorList>
    </citation>
    <scope>NUCLEOTIDE SEQUENCE [LARGE SCALE GENOMIC DNA]</scope>
    <source>
        <strain evidence="2">Nankai-3</strain>
    </source>
</reference>
<dbReference type="KEGG" id="mae:Maeo_1125"/>
<dbReference type="PANTHER" id="PTHR40660:SF1">
    <property type="entry name" value="5'-PHOSPHATE OXIDASE PUTATIVE DOMAIN-CONTAINING PROTEIN-RELATED"/>
    <property type="match status" value="1"/>
</dbReference>
<proteinExistence type="predicted"/>
<evidence type="ECO:0000313" key="2">
    <source>
        <dbReference type="EMBL" id="ABR56702.1"/>
    </source>
</evidence>
<dbReference type="InterPro" id="IPR011576">
    <property type="entry name" value="Pyridox_Oxase_N"/>
</dbReference>
<dbReference type="Pfam" id="PF01243">
    <property type="entry name" value="PNPOx_N"/>
    <property type="match status" value="1"/>
</dbReference>
<organism evidence="2 3">
    <name type="scientific">Methanococcus aeolicus (strain ATCC BAA-1280 / DSM 17508 / OCM 812 / Nankai-3)</name>
    <dbReference type="NCBI Taxonomy" id="419665"/>
    <lineage>
        <taxon>Archaea</taxon>
        <taxon>Methanobacteriati</taxon>
        <taxon>Methanobacteriota</taxon>
        <taxon>Methanomada group</taxon>
        <taxon>Methanococci</taxon>
        <taxon>Methanococcales</taxon>
        <taxon>Methanococcaceae</taxon>
        <taxon>Methanococcus</taxon>
    </lineage>
</organism>
<dbReference type="SUPFAM" id="SSF50475">
    <property type="entry name" value="FMN-binding split barrel"/>
    <property type="match status" value="1"/>
</dbReference>
<gene>
    <name evidence="2" type="ordered locus">Maeo_1125</name>
</gene>
<dbReference type="EMBL" id="CP000743">
    <property type="protein sequence ID" value="ABR56702.1"/>
    <property type="molecule type" value="Genomic_DNA"/>
</dbReference>
<dbReference type="STRING" id="419665.Maeo_1125"/>
<dbReference type="AlphaFoldDB" id="A6UW30"/>
<dbReference type="Gene3D" id="2.30.110.10">
    <property type="entry name" value="Electron Transport, Fmn-binding Protein, Chain A"/>
    <property type="match status" value="1"/>
</dbReference>
<evidence type="ECO:0000313" key="3">
    <source>
        <dbReference type="Proteomes" id="UP000001106"/>
    </source>
</evidence>
<dbReference type="HOGENOM" id="CLU_118461_1_0_2"/>